<proteinExistence type="predicted"/>
<dbReference type="OrthoDB" id="5364416at2759"/>
<reference evidence="3" key="1">
    <citation type="submission" date="2012-06" db="EMBL/GenBank/DDBJ databases">
        <title>The genome sequence of Coniosporium apollinis CBS 100218.</title>
        <authorList>
            <consortium name="The Broad Institute Genome Sequencing Platform"/>
            <person name="Cuomo C."/>
            <person name="Gorbushina A."/>
            <person name="Noack S."/>
            <person name="Walker B."/>
            <person name="Young S.K."/>
            <person name="Zeng Q."/>
            <person name="Gargeya S."/>
            <person name="Fitzgerald M."/>
            <person name="Haas B."/>
            <person name="Abouelleil A."/>
            <person name="Alvarado L."/>
            <person name="Arachchi H.M."/>
            <person name="Berlin A.M."/>
            <person name="Chapman S.B."/>
            <person name="Goldberg J."/>
            <person name="Griggs A."/>
            <person name="Gujja S."/>
            <person name="Hansen M."/>
            <person name="Howarth C."/>
            <person name="Imamovic A."/>
            <person name="Larimer J."/>
            <person name="McCowan C."/>
            <person name="Montmayeur A."/>
            <person name="Murphy C."/>
            <person name="Neiman D."/>
            <person name="Pearson M."/>
            <person name="Priest M."/>
            <person name="Roberts A."/>
            <person name="Saif S."/>
            <person name="Shea T."/>
            <person name="Sisk P."/>
            <person name="Sykes S."/>
            <person name="Wortman J."/>
            <person name="Nusbaum C."/>
            <person name="Birren B."/>
        </authorList>
    </citation>
    <scope>NUCLEOTIDE SEQUENCE [LARGE SCALE GENOMIC DNA]</scope>
    <source>
        <strain evidence="3">CBS 100218</strain>
    </source>
</reference>
<evidence type="ECO:0000256" key="1">
    <source>
        <dbReference type="SAM" id="MobiDB-lite"/>
    </source>
</evidence>
<dbReference type="eggNOG" id="ENOG502SCFP">
    <property type="taxonomic scope" value="Eukaryota"/>
</dbReference>
<feature type="compositionally biased region" description="Pro residues" evidence="1">
    <location>
        <begin position="30"/>
        <end position="41"/>
    </location>
</feature>
<dbReference type="Proteomes" id="UP000016924">
    <property type="component" value="Unassembled WGS sequence"/>
</dbReference>
<feature type="region of interest" description="Disordered" evidence="1">
    <location>
        <begin position="1"/>
        <end position="80"/>
    </location>
</feature>
<dbReference type="STRING" id="1168221.R7Z4H3"/>
<dbReference type="AlphaFoldDB" id="R7Z4H3"/>
<sequence>MSNSRPLSYASALSGRPSTSQQNHTHHPPGNAPAPHPPASTTPPTAGRPTERAPRAPPHPRRTTPPPTQTFHTPRTSSPEKAVYVLTLTTTPSIHDPINALRRQHFPAHLNRTPAHLTLFHALPHSRFKTLTSTLEALSASTAPFVIATGSPFRMRRGVGVNVGTGAEQAKRVHRELRDAWAEFLSEQDGGGWKPHWTVQNKVGSEEEAAGSYEEVKGGFKGAEGRATGMALWRYERGRWVFEREFGFGG</sequence>
<dbReference type="Pfam" id="PF13563">
    <property type="entry name" value="2_5_RNA_ligase2"/>
    <property type="match status" value="1"/>
</dbReference>
<evidence type="ECO:0000313" key="3">
    <source>
        <dbReference type="Proteomes" id="UP000016924"/>
    </source>
</evidence>
<name>R7Z4H3_CONA1</name>
<protein>
    <recommendedName>
        <fullName evidence="4">Phosphoesterase HXTX domain-containing protein</fullName>
    </recommendedName>
</protein>
<keyword evidence="3" id="KW-1185">Reference proteome</keyword>
<dbReference type="GeneID" id="19905694"/>
<dbReference type="Gene3D" id="3.90.1140.10">
    <property type="entry name" value="Cyclic phosphodiesterase"/>
    <property type="match status" value="1"/>
</dbReference>
<dbReference type="RefSeq" id="XP_007784387.1">
    <property type="nucleotide sequence ID" value="XM_007786197.1"/>
</dbReference>
<evidence type="ECO:0008006" key="4">
    <source>
        <dbReference type="Google" id="ProtNLM"/>
    </source>
</evidence>
<dbReference type="OMA" id="HVTVQNK"/>
<evidence type="ECO:0000313" key="2">
    <source>
        <dbReference type="EMBL" id="EON69070.1"/>
    </source>
</evidence>
<dbReference type="InterPro" id="IPR009097">
    <property type="entry name" value="Cyclic_Pdiesterase"/>
</dbReference>
<dbReference type="HOGENOM" id="CLU_075843_0_0_1"/>
<dbReference type="SUPFAM" id="SSF55144">
    <property type="entry name" value="LigT-like"/>
    <property type="match status" value="1"/>
</dbReference>
<organism evidence="2 3">
    <name type="scientific">Coniosporium apollinis (strain CBS 100218)</name>
    <name type="common">Rock-inhabiting black yeast</name>
    <dbReference type="NCBI Taxonomy" id="1168221"/>
    <lineage>
        <taxon>Eukaryota</taxon>
        <taxon>Fungi</taxon>
        <taxon>Dikarya</taxon>
        <taxon>Ascomycota</taxon>
        <taxon>Pezizomycotina</taxon>
        <taxon>Dothideomycetes</taxon>
        <taxon>Dothideomycetes incertae sedis</taxon>
        <taxon>Coniosporium</taxon>
    </lineage>
</organism>
<accession>R7Z4H3</accession>
<gene>
    <name evidence="2" type="ORF">W97_08383</name>
</gene>
<dbReference type="EMBL" id="JH767605">
    <property type="protein sequence ID" value="EON69070.1"/>
    <property type="molecule type" value="Genomic_DNA"/>
</dbReference>